<evidence type="ECO:0000256" key="1">
    <source>
        <dbReference type="SAM" id="MobiDB-lite"/>
    </source>
</evidence>
<proteinExistence type="predicted"/>
<evidence type="ECO:0000313" key="2">
    <source>
        <dbReference type="EMBL" id="PXF40508.1"/>
    </source>
</evidence>
<keyword evidence="3" id="KW-1185">Reference proteome</keyword>
<gene>
    <name evidence="2" type="ORF">BWQ96_09789</name>
</gene>
<protein>
    <recommendedName>
        <fullName evidence="4">B box-type domain-containing protein</fullName>
    </recommendedName>
</protein>
<sequence>MPRLLNFRALCAGCEKAEARSWCVRDRRPLCSACASARGARAVPIVSRTVVTALCSHCAVAPAAVLAPTSGASLCQSCGEKRSVQDELVPLNDAAAVQDIVFDRMDFSSVHAARPDAAECAASASARNVDMSYYQTKVPAGLVRHRKRAAERDITSTGSPTQRRR</sequence>
<dbReference type="OrthoDB" id="10589164at2759"/>
<feature type="region of interest" description="Disordered" evidence="1">
    <location>
        <begin position="144"/>
        <end position="165"/>
    </location>
</feature>
<dbReference type="Proteomes" id="UP000247409">
    <property type="component" value="Unassembled WGS sequence"/>
</dbReference>
<dbReference type="EMBL" id="NBIV01000289">
    <property type="protein sequence ID" value="PXF40508.1"/>
    <property type="molecule type" value="Genomic_DNA"/>
</dbReference>
<feature type="compositionally biased region" description="Polar residues" evidence="1">
    <location>
        <begin position="155"/>
        <end position="165"/>
    </location>
</feature>
<organism evidence="2 3">
    <name type="scientific">Gracilariopsis chorda</name>
    <dbReference type="NCBI Taxonomy" id="448386"/>
    <lineage>
        <taxon>Eukaryota</taxon>
        <taxon>Rhodophyta</taxon>
        <taxon>Florideophyceae</taxon>
        <taxon>Rhodymeniophycidae</taxon>
        <taxon>Gracilariales</taxon>
        <taxon>Gracilariaceae</taxon>
        <taxon>Gracilariopsis</taxon>
    </lineage>
</organism>
<evidence type="ECO:0000313" key="3">
    <source>
        <dbReference type="Proteomes" id="UP000247409"/>
    </source>
</evidence>
<accession>A0A2V3IER5</accession>
<evidence type="ECO:0008006" key="4">
    <source>
        <dbReference type="Google" id="ProtNLM"/>
    </source>
</evidence>
<comment type="caution">
    <text evidence="2">The sequence shown here is derived from an EMBL/GenBank/DDBJ whole genome shotgun (WGS) entry which is preliminary data.</text>
</comment>
<reference evidence="2 3" key="1">
    <citation type="journal article" date="2018" name="Mol. Biol. Evol.">
        <title>Analysis of the draft genome of the red seaweed Gracilariopsis chorda provides insights into genome size evolution in Rhodophyta.</title>
        <authorList>
            <person name="Lee J."/>
            <person name="Yang E.C."/>
            <person name="Graf L."/>
            <person name="Yang J.H."/>
            <person name="Qiu H."/>
            <person name="Zel Zion U."/>
            <person name="Chan C.X."/>
            <person name="Stephens T.G."/>
            <person name="Weber A.P.M."/>
            <person name="Boo G.H."/>
            <person name="Boo S.M."/>
            <person name="Kim K.M."/>
            <person name="Shin Y."/>
            <person name="Jung M."/>
            <person name="Lee S.J."/>
            <person name="Yim H.S."/>
            <person name="Lee J.H."/>
            <person name="Bhattacharya D."/>
            <person name="Yoon H.S."/>
        </authorList>
    </citation>
    <scope>NUCLEOTIDE SEQUENCE [LARGE SCALE GENOMIC DNA]</scope>
    <source>
        <strain evidence="2 3">SKKU-2015</strain>
        <tissue evidence="2">Whole body</tissue>
    </source>
</reference>
<dbReference type="AlphaFoldDB" id="A0A2V3IER5"/>
<name>A0A2V3IER5_9FLOR</name>